<gene>
    <name evidence="2" type="primary">m301L</name>
    <name evidence="2" type="ORF">MT325_m301L</name>
</gene>
<feature type="compositionally biased region" description="Basic residues" evidence="1">
    <location>
        <begin position="13"/>
        <end position="28"/>
    </location>
</feature>
<protein>
    <submittedName>
        <fullName evidence="2">Uncharacterized protein m301L</fullName>
    </submittedName>
</protein>
<organismHost>
    <name type="scientific">Paramecium bursaria</name>
    <dbReference type="NCBI Taxonomy" id="74790"/>
</organismHost>
<name>A7IU31_PBCVM</name>
<sequence>MTWRRSCWRLLRQRRRQPRSPKMMRKRSMSTSQRMTRMRMRMTRMRMRMRMTRMRMTMTRLLTGLALSAGPVKHCL</sequence>
<proteinExistence type="predicted"/>
<evidence type="ECO:0000256" key="1">
    <source>
        <dbReference type="SAM" id="MobiDB-lite"/>
    </source>
</evidence>
<feature type="region of interest" description="Disordered" evidence="1">
    <location>
        <begin position="13"/>
        <end position="41"/>
    </location>
</feature>
<evidence type="ECO:0000313" key="2">
    <source>
        <dbReference type="EMBL" id="ABT13855.1"/>
    </source>
</evidence>
<dbReference type="Proteomes" id="UP000246715">
    <property type="component" value="Segment"/>
</dbReference>
<reference evidence="2 3" key="1">
    <citation type="journal article" date="2007" name="Virology">
        <title>Sequence and annotation of the 314-kb MT325 and the 321-kb FR483 viruses that infect Chlorella Pbi.</title>
        <authorList>
            <person name="Fitzgerald L.A."/>
            <person name="Graves M.V."/>
            <person name="Li X."/>
            <person name="Feldblyum T."/>
            <person name="Hartigan J."/>
            <person name="Van Etten J.L."/>
        </authorList>
    </citation>
    <scope>NUCLEOTIDE SEQUENCE [LARGE SCALE GENOMIC DNA]</scope>
    <source>
        <strain evidence="2 3">MT325</strain>
    </source>
</reference>
<organism evidence="2 3">
    <name type="scientific">Paramecium bursaria Chlorella virus MT325</name>
    <name type="common">PBCV-MT325</name>
    <dbReference type="NCBI Taxonomy" id="346932"/>
    <lineage>
        <taxon>Viruses</taxon>
        <taxon>Varidnaviria</taxon>
        <taxon>Bamfordvirae</taxon>
        <taxon>Nucleocytoviricota</taxon>
        <taxon>Megaviricetes</taxon>
        <taxon>Algavirales</taxon>
        <taxon>Phycodnaviridae</taxon>
        <taxon>Chlorovirus</taxon>
        <taxon>Chlorovirus conductrix</taxon>
        <taxon>Paramecium bursaria Chlorella virus A1</taxon>
    </lineage>
</organism>
<dbReference type="EMBL" id="DQ491001">
    <property type="protein sequence ID" value="ABT13855.1"/>
    <property type="molecule type" value="Genomic_DNA"/>
</dbReference>
<accession>A7IU31</accession>
<evidence type="ECO:0000313" key="3">
    <source>
        <dbReference type="Proteomes" id="UP000246715"/>
    </source>
</evidence>